<keyword evidence="5 8" id="KW-0133">Cell shape</keyword>
<feature type="transmembrane region" description="Helical" evidence="9">
    <location>
        <begin position="12"/>
        <end position="36"/>
    </location>
</feature>
<keyword evidence="3 8" id="KW-1003">Cell membrane</keyword>
<keyword evidence="7 8" id="KW-0472">Membrane</keyword>
<keyword evidence="4 9" id="KW-0812">Transmembrane</keyword>
<evidence type="ECO:0000256" key="4">
    <source>
        <dbReference type="ARBA" id="ARBA00022692"/>
    </source>
</evidence>
<evidence type="ECO:0000256" key="3">
    <source>
        <dbReference type="ARBA" id="ARBA00022475"/>
    </source>
</evidence>
<proteinExistence type="inferred from homology"/>
<dbReference type="Proteomes" id="UP001595579">
    <property type="component" value="Unassembled WGS sequence"/>
</dbReference>
<evidence type="ECO:0000256" key="8">
    <source>
        <dbReference type="PIRNR" id="PIRNR018472"/>
    </source>
</evidence>
<dbReference type="InterPro" id="IPR007227">
    <property type="entry name" value="Cell_shape_determining_MreD"/>
</dbReference>
<name>A0ABV7LMZ7_9GAMM</name>
<evidence type="ECO:0000256" key="7">
    <source>
        <dbReference type="ARBA" id="ARBA00023136"/>
    </source>
</evidence>
<sequence length="164" mass="18461">MANKSPGFQGMLLIWSSLLLALCLQVMPLADVWLMWRPDWLGLMLLYWCVAAPQRVGVMHGFTLGLLLDLIEGSPLGQNALTLSLLAFLCALVYQRLRAYSLVQQAVLIFVLLGIVQLVEQWLRTIFGPFSIHLAFLLPSLIGAALWPWLFTMLQALRRRLAVT</sequence>
<dbReference type="EMBL" id="JBHRUG010000017">
    <property type="protein sequence ID" value="MFC3283561.1"/>
    <property type="molecule type" value="Genomic_DNA"/>
</dbReference>
<keyword evidence="6 9" id="KW-1133">Transmembrane helix</keyword>
<dbReference type="PIRSF" id="PIRSF018472">
    <property type="entry name" value="MreD_proteobac"/>
    <property type="match status" value="1"/>
</dbReference>
<evidence type="ECO:0000256" key="2">
    <source>
        <dbReference type="ARBA" id="ARBA00007776"/>
    </source>
</evidence>
<reference evidence="11" key="1">
    <citation type="journal article" date="2019" name="Int. J. Syst. Evol. Microbiol.">
        <title>The Global Catalogue of Microorganisms (GCM) 10K type strain sequencing project: providing services to taxonomists for standard genome sequencing and annotation.</title>
        <authorList>
            <consortium name="The Broad Institute Genomics Platform"/>
            <consortium name="The Broad Institute Genome Sequencing Center for Infectious Disease"/>
            <person name="Wu L."/>
            <person name="Ma J."/>
        </authorList>
    </citation>
    <scope>NUCLEOTIDE SEQUENCE [LARGE SCALE GENOMIC DNA]</scope>
    <source>
        <strain evidence="11">CECT 7698</strain>
    </source>
</reference>
<comment type="caution">
    <text evidence="10">The sequence shown here is derived from an EMBL/GenBank/DDBJ whole genome shotgun (WGS) entry which is preliminary data.</text>
</comment>
<evidence type="ECO:0000256" key="6">
    <source>
        <dbReference type="ARBA" id="ARBA00022989"/>
    </source>
</evidence>
<feature type="transmembrane region" description="Helical" evidence="9">
    <location>
        <begin position="76"/>
        <end position="94"/>
    </location>
</feature>
<dbReference type="NCBIfam" id="TIGR03426">
    <property type="entry name" value="shape_MreD"/>
    <property type="match status" value="1"/>
</dbReference>
<evidence type="ECO:0000256" key="5">
    <source>
        <dbReference type="ARBA" id="ARBA00022960"/>
    </source>
</evidence>
<comment type="similarity">
    <text evidence="2 8">Belongs to the MreD family.</text>
</comment>
<feature type="transmembrane region" description="Helical" evidence="9">
    <location>
        <begin position="106"/>
        <end position="124"/>
    </location>
</feature>
<dbReference type="PANTHER" id="PTHR37484">
    <property type="entry name" value="ROD SHAPE-DETERMINING PROTEIN MRED"/>
    <property type="match status" value="1"/>
</dbReference>
<evidence type="ECO:0000256" key="1">
    <source>
        <dbReference type="ARBA" id="ARBA00004651"/>
    </source>
</evidence>
<feature type="transmembrane region" description="Helical" evidence="9">
    <location>
        <begin position="130"/>
        <end position="151"/>
    </location>
</feature>
<comment type="subcellular location">
    <subcellularLocation>
        <location evidence="8">Cell inner membrane</location>
    </subcellularLocation>
    <subcellularLocation>
        <location evidence="1">Cell membrane</location>
        <topology evidence="1">Multi-pass membrane protein</topology>
    </subcellularLocation>
</comment>
<organism evidence="10 11">
    <name type="scientific">Litchfieldella rifensis</name>
    <dbReference type="NCBI Taxonomy" id="762643"/>
    <lineage>
        <taxon>Bacteria</taxon>
        <taxon>Pseudomonadati</taxon>
        <taxon>Pseudomonadota</taxon>
        <taxon>Gammaproteobacteria</taxon>
        <taxon>Oceanospirillales</taxon>
        <taxon>Halomonadaceae</taxon>
        <taxon>Litchfieldella</taxon>
    </lineage>
</organism>
<evidence type="ECO:0000313" key="10">
    <source>
        <dbReference type="EMBL" id="MFC3283561.1"/>
    </source>
</evidence>
<dbReference type="InterPro" id="IPR026034">
    <property type="entry name" value="MreD_proteobac"/>
</dbReference>
<keyword evidence="8" id="KW-0997">Cell inner membrane</keyword>
<dbReference type="PANTHER" id="PTHR37484:SF1">
    <property type="entry name" value="ROD SHAPE-DETERMINING PROTEIN MRED"/>
    <property type="match status" value="1"/>
</dbReference>
<protein>
    <recommendedName>
        <fullName evidence="8">Rod shape-determining protein MreD</fullName>
    </recommendedName>
</protein>
<evidence type="ECO:0000256" key="9">
    <source>
        <dbReference type="SAM" id="Phobius"/>
    </source>
</evidence>
<gene>
    <name evidence="10" type="primary">mreD</name>
    <name evidence="10" type="ORF">ACFOEV_08090</name>
</gene>
<dbReference type="RefSeq" id="WP_386772669.1">
    <property type="nucleotide sequence ID" value="NZ_JBHRUG010000017.1"/>
</dbReference>
<accession>A0ABV7LMZ7</accession>
<evidence type="ECO:0000313" key="11">
    <source>
        <dbReference type="Proteomes" id="UP001595579"/>
    </source>
</evidence>
<keyword evidence="11" id="KW-1185">Reference proteome</keyword>
<dbReference type="Pfam" id="PF04093">
    <property type="entry name" value="MreD"/>
    <property type="match status" value="1"/>
</dbReference>
<comment type="function">
    <text evidence="8">Involved in formation of the rod shape of the cell. May also contribute to regulation of formation of penicillin-binding proteins.</text>
</comment>